<protein>
    <submittedName>
        <fullName evidence="3">Tetratricopeptide repeat protein</fullName>
    </submittedName>
</protein>
<name>A0A4Q0M806_9SPHI</name>
<feature type="repeat" description="TPR" evidence="1">
    <location>
        <begin position="384"/>
        <end position="417"/>
    </location>
</feature>
<dbReference type="SMART" id="SM00028">
    <property type="entry name" value="TPR"/>
    <property type="match status" value="9"/>
</dbReference>
<evidence type="ECO:0000313" key="3">
    <source>
        <dbReference type="EMBL" id="RXF69155.1"/>
    </source>
</evidence>
<dbReference type="InterPro" id="IPR011990">
    <property type="entry name" value="TPR-like_helical_dom_sf"/>
</dbReference>
<dbReference type="Gene3D" id="1.25.40.10">
    <property type="entry name" value="Tetratricopeptide repeat domain"/>
    <property type="match status" value="3"/>
</dbReference>
<evidence type="ECO:0000256" key="1">
    <source>
        <dbReference type="PROSITE-ProRule" id="PRU00339"/>
    </source>
</evidence>
<dbReference type="PANTHER" id="PTHR12558">
    <property type="entry name" value="CELL DIVISION CYCLE 16,23,27"/>
    <property type="match status" value="1"/>
</dbReference>
<accession>A0A4Q0M806</accession>
<dbReference type="SUPFAM" id="SSF48452">
    <property type="entry name" value="TPR-like"/>
    <property type="match status" value="3"/>
</dbReference>
<dbReference type="Pfam" id="PF14559">
    <property type="entry name" value="TPR_19"/>
    <property type="match status" value="1"/>
</dbReference>
<feature type="repeat" description="TPR" evidence="1">
    <location>
        <begin position="210"/>
        <end position="243"/>
    </location>
</feature>
<evidence type="ECO:0000256" key="2">
    <source>
        <dbReference type="SAM" id="SignalP"/>
    </source>
</evidence>
<keyword evidence="1" id="KW-0802">TPR repeat</keyword>
<dbReference type="PROSITE" id="PS50293">
    <property type="entry name" value="TPR_REGION"/>
    <property type="match status" value="1"/>
</dbReference>
<feature type="signal peptide" evidence="2">
    <location>
        <begin position="1"/>
        <end position="19"/>
    </location>
</feature>
<dbReference type="Pfam" id="PF00515">
    <property type="entry name" value="TPR_1"/>
    <property type="match status" value="1"/>
</dbReference>
<proteinExistence type="predicted"/>
<comment type="caution">
    <text evidence="3">The sequence shown here is derived from an EMBL/GenBank/DDBJ whole genome shotgun (WGS) entry which is preliminary data.</text>
</comment>
<gene>
    <name evidence="3" type="ORF">EKH83_13460</name>
</gene>
<dbReference type="EMBL" id="RXOC01000008">
    <property type="protein sequence ID" value="RXF69155.1"/>
    <property type="molecule type" value="Genomic_DNA"/>
</dbReference>
<feature type="chain" id="PRO_5020805301" evidence="2">
    <location>
        <begin position="20"/>
        <end position="572"/>
    </location>
</feature>
<feature type="repeat" description="TPR" evidence="1">
    <location>
        <begin position="422"/>
        <end position="455"/>
    </location>
</feature>
<dbReference type="InterPro" id="IPR019734">
    <property type="entry name" value="TPR_rpt"/>
</dbReference>
<dbReference type="Proteomes" id="UP000290848">
    <property type="component" value="Unassembled WGS sequence"/>
</dbReference>
<dbReference type="Pfam" id="PF13432">
    <property type="entry name" value="TPR_16"/>
    <property type="match status" value="1"/>
</dbReference>
<reference evidence="3 4" key="1">
    <citation type="submission" date="2018-12" db="EMBL/GenBank/DDBJ databases">
        <title>The Draft Genome Sequence of the Soil Bacterium Pedobacter tournemirensis R1.</title>
        <authorList>
            <person name="He J."/>
        </authorList>
    </citation>
    <scope>NUCLEOTIDE SEQUENCE [LARGE SCALE GENOMIC DNA]</scope>
    <source>
        <strain evidence="3 4">R1</strain>
    </source>
</reference>
<dbReference type="PANTHER" id="PTHR12558:SF13">
    <property type="entry name" value="CELL DIVISION CYCLE PROTEIN 27 HOMOLOG"/>
    <property type="match status" value="1"/>
</dbReference>
<dbReference type="AlphaFoldDB" id="A0A4Q0M806"/>
<dbReference type="Pfam" id="PF13181">
    <property type="entry name" value="TPR_8"/>
    <property type="match status" value="2"/>
</dbReference>
<feature type="repeat" description="TPR" evidence="1">
    <location>
        <begin position="316"/>
        <end position="349"/>
    </location>
</feature>
<keyword evidence="2" id="KW-0732">Signal</keyword>
<organism evidence="3 4">
    <name type="scientific">Arcticibacter tournemirensis</name>
    <dbReference type="NCBI Taxonomy" id="699437"/>
    <lineage>
        <taxon>Bacteria</taxon>
        <taxon>Pseudomonadati</taxon>
        <taxon>Bacteroidota</taxon>
        <taxon>Sphingobacteriia</taxon>
        <taxon>Sphingobacteriales</taxon>
        <taxon>Sphingobacteriaceae</taxon>
        <taxon>Arcticibacter</taxon>
    </lineage>
</organism>
<sequence length="572" mass="65274">MFKKILILLLLPASVAVVGQENKVITVTGGALTQVDSSNVKKNFYSALQKKTTGNIEQAADLFLNVIETEPHNDAALYELGALYHAQNKETEAEDFALRAVTVNSENKWYWLLLSDIYKKNSDVKKLVPVFDELIRLEPEKENYYFDKANALSLLNKSAEAEAVYKEIETRFGPSAVLDEERKRLSLKKEDPSTAITRLERSIKKEPKDINNYLTLAELYIKTGKPGKAHDLLKKAQKEDPDNSFVHLLLSDVYQSERKTAEAFSEIKRAFADNHLPIDIKVQIILSYFNRIKDPAVLSGVTELALITTEAHPDDAKAHALYGDVLFQGQKLEEAKQSYKKALALNRNVYLIWAQLLQLETAQNKFKEVIDDGESAIALFPNEPDLYFFLATGYAQSNNHEKAVAYLKNALNLNPKKWIQESDIYSSLGNSLHSLKKYKESDEAFEKSLQLNPDNVYTLNNYAYYLSLRGERLDKAAEMSLRSNELKPDNASFEDTYAWVLFMQKKYTEARIWIEKAIKNNSSSGIQYEHYGDILFHLGEKDFAVEQWEKAKGKGIRSVTLEKKINEKKFFE</sequence>
<evidence type="ECO:0000313" key="4">
    <source>
        <dbReference type="Proteomes" id="UP000290848"/>
    </source>
</evidence>
<dbReference type="PROSITE" id="PS50005">
    <property type="entry name" value="TPR"/>
    <property type="match status" value="4"/>
</dbReference>
<dbReference type="RefSeq" id="WP_128769963.1">
    <property type="nucleotide sequence ID" value="NZ_RXOC01000008.1"/>
</dbReference>